<proteinExistence type="predicted"/>
<accession>A0A0C3BY29</accession>
<dbReference type="HOGENOM" id="CLU_1845334_0_0_1"/>
<evidence type="ECO:0000313" key="2">
    <source>
        <dbReference type="Proteomes" id="UP000053424"/>
    </source>
</evidence>
<dbReference type="EMBL" id="KN831780">
    <property type="protein sequence ID" value="KIM41485.1"/>
    <property type="molecule type" value="Genomic_DNA"/>
</dbReference>
<sequence>MADITAHVDVYKGARFCLYDSKTNQHNYFNSKNYTTHILLFSSMKSLSISIGMFAFVNCALARNCTPGLSYCGSSLLTIGNYQGQIDQVLSDYAIKEVDNGKSVLFYCIGGNTGVLQFVKDCGVGNCLSGGSAKSDGCK</sequence>
<organism evidence="1 2">
    <name type="scientific">Hebeloma cylindrosporum</name>
    <dbReference type="NCBI Taxonomy" id="76867"/>
    <lineage>
        <taxon>Eukaryota</taxon>
        <taxon>Fungi</taxon>
        <taxon>Dikarya</taxon>
        <taxon>Basidiomycota</taxon>
        <taxon>Agaricomycotina</taxon>
        <taxon>Agaricomycetes</taxon>
        <taxon>Agaricomycetidae</taxon>
        <taxon>Agaricales</taxon>
        <taxon>Agaricineae</taxon>
        <taxon>Hymenogastraceae</taxon>
        <taxon>Hebeloma</taxon>
    </lineage>
</organism>
<reference evidence="2" key="2">
    <citation type="submission" date="2015-01" db="EMBL/GenBank/DDBJ databases">
        <title>Evolutionary Origins and Diversification of the Mycorrhizal Mutualists.</title>
        <authorList>
            <consortium name="DOE Joint Genome Institute"/>
            <consortium name="Mycorrhizal Genomics Consortium"/>
            <person name="Kohler A."/>
            <person name="Kuo A."/>
            <person name="Nagy L.G."/>
            <person name="Floudas D."/>
            <person name="Copeland A."/>
            <person name="Barry K.W."/>
            <person name="Cichocki N."/>
            <person name="Veneault-Fourrey C."/>
            <person name="LaButti K."/>
            <person name="Lindquist E.A."/>
            <person name="Lipzen A."/>
            <person name="Lundell T."/>
            <person name="Morin E."/>
            <person name="Murat C."/>
            <person name="Riley R."/>
            <person name="Ohm R."/>
            <person name="Sun H."/>
            <person name="Tunlid A."/>
            <person name="Henrissat B."/>
            <person name="Grigoriev I.V."/>
            <person name="Hibbett D.S."/>
            <person name="Martin F."/>
        </authorList>
    </citation>
    <scope>NUCLEOTIDE SEQUENCE [LARGE SCALE GENOMIC DNA]</scope>
    <source>
        <strain evidence="2">h7</strain>
    </source>
</reference>
<protein>
    <submittedName>
        <fullName evidence="1">Uncharacterized protein</fullName>
    </submittedName>
</protein>
<dbReference type="AlphaFoldDB" id="A0A0C3BY29"/>
<evidence type="ECO:0000313" key="1">
    <source>
        <dbReference type="EMBL" id="KIM41485.1"/>
    </source>
</evidence>
<dbReference type="Proteomes" id="UP000053424">
    <property type="component" value="Unassembled WGS sequence"/>
</dbReference>
<reference evidence="1 2" key="1">
    <citation type="submission" date="2014-04" db="EMBL/GenBank/DDBJ databases">
        <authorList>
            <consortium name="DOE Joint Genome Institute"/>
            <person name="Kuo A."/>
            <person name="Gay G."/>
            <person name="Dore J."/>
            <person name="Kohler A."/>
            <person name="Nagy L.G."/>
            <person name="Floudas D."/>
            <person name="Copeland A."/>
            <person name="Barry K.W."/>
            <person name="Cichocki N."/>
            <person name="Veneault-Fourrey C."/>
            <person name="LaButti K."/>
            <person name="Lindquist E.A."/>
            <person name="Lipzen A."/>
            <person name="Lundell T."/>
            <person name="Morin E."/>
            <person name="Murat C."/>
            <person name="Sun H."/>
            <person name="Tunlid A."/>
            <person name="Henrissat B."/>
            <person name="Grigoriev I.V."/>
            <person name="Hibbett D.S."/>
            <person name="Martin F."/>
            <person name="Nordberg H.P."/>
            <person name="Cantor M.N."/>
            <person name="Hua S.X."/>
        </authorList>
    </citation>
    <scope>NUCLEOTIDE SEQUENCE [LARGE SCALE GENOMIC DNA]</scope>
    <source>
        <strain evidence="2">h7</strain>
    </source>
</reference>
<keyword evidence="2" id="KW-1185">Reference proteome</keyword>
<name>A0A0C3BY29_HEBCY</name>
<dbReference type="OrthoDB" id="4186099at2759"/>
<dbReference type="STRING" id="686832.A0A0C3BY29"/>
<gene>
    <name evidence="1" type="ORF">M413DRAFT_27825</name>
</gene>